<accession>A0ABY3WB83</accession>
<dbReference type="InterPro" id="IPR050155">
    <property type="entry name" value="HAD-like_hydrolase_sf"/>
</dbReference>
<dbReference type="Gene3D" id="3.40.50.1000">
    <property type="entry name" value="HAD superfamily/HAD-like"/>
    <property type="match status" value="1"/>
</dbReference>
<evidence type="ECO:0000313" key="1">
    <source>
        <dbReference type="EMBL" id="UNK47620.1"/>
    </source>
</evidence>
<dbReference type="EMBL" id="CP093326">
    <property type="protein sequence ID" value="UNK47620.1"/>
    <property type="molecule type" value="Genomic_DNA"/>
</dbReference>
<sequence>MPALVLFDLDGTLVDPAGAITSGIAGALECAGLPVPSEDMLGTLVGPPLGDSLRGAGVPEDRLGEVIALYRAGYRAHGMAASRVYPGIAELLERLLAAGMTLAVATQKPTGLARELLRLKGLDTFFEGIHGADGDDPAPDDPGLGKVPILQAALEAADEFGPVMMVGDRLYDMAAARHLGIPGIGVSWGFAADGELEAAGASAVVHSMPELEAVIGRLAVGQPEAASAGGPVPAA</sequence>
<dbReference type="InterPro" id="IPR041492">
    <property type="entry name" value="HAD_2"/>
</dbReference>
<organism evidence="1 2">
    <name type="scientific">Arthrobacter sulfonylureivorans</name>
    <dbReference type="NCBI Taxonomy" id="2486855"/>
    <lineage>
        <taxon>Bacteria</taxon>
        <taxon>Bacillati</taxon>
        <taxon>Actinomycetota</taxon>
        <taxon>Actinomycetes</taxon>
        <taxon>Micrococcales</taxon>
        <taxon>Micrococcaceae</taxon>
        <taxon>Arthrobacter</taxon>
    </lineage>
</organism>
<dbReference type="Pfam" id="PF13419">
    <property type="entry name" value="HAD_2"/>
    <property type="match status" value="1"/>
</dbReference>
<dbReference type="SFLD" id="SFLDS00003">
    <property type="entry name" value="Haloacid_Dehalogenase"/>
    <property type="match status" value="1"/>
</dbReference>
<dbReference type="Gene3D" id="1.10.150.240">
    <property type="entry name" value="Putative phosphatase, domain 2"/>
    <property type="match status" value="1"/>
</dbReference>
<dbReference type="SFLD" id="SFLDG01129">
    <property type="entry name" value="C1.5:_HAD__Beta-PGM__Phosphata"/>
    <property type="match status" value="1"/>
</dbReference>
<gene>
    <name evidence="1" type="ORF">MNQ99_11030</name>
</gene>
<protein>
    <submittedName>
        <fullName evidence="1">HAD hydrolase-like protein</fullName>
    </submittedName>
</protein>
<reference evidence="1 2" key="1">
    <citation type="submission" date="2022-03" db="EMBL/GenBank/DDBJ databases">
        <title>Isotopic signatures of nitrous oxide derived from detoxification processes.</title>
        <authorList>
            <person name="Behrendt U."/>
            <person name="Buchen C."/>
            <person name="Well R."/>
            <person name="Ulrich A."/>
            <person name="Rohe L."/>
            <person name="Kolb S."/>
            <person name="Schloter M."/>
            <person name="Horn M.A."/>
            <person name="Augustin J."/>
        </authorList>
    </citation>
    <scope>NUCLEOTIDE SEQUENCE [LARGE SCALE GENOMIC DNA]</scope>
    <source>
        <strain evidence="1 2">S4-C24</strain>
    </source>
</reference>
<dbReference type="SUPFAM" id="SSF56784">
    <property type="entry name" value="HAD-like"/>
    <property type="match status" value="1"/>
</dbReference>
<name>A0ABY3WB83_9MICC</name>
<proteinExistence type="predicted"/>
<dbReference type="Proteomes" id="UP000829069">
    <property type="component" value="Chromosome"/>
</dbReference>
<keyword evidence="2" id="KW-1185">Reference proteome</keyword>
<dbReference type="InterPro" id="IPR036412">
    <property type="entry name" value="HAD-like_sf"/>
</dbReference>
<dbReference type="InterPro" id="IPR023214">
    <property type="entry name" value="HAD_sf"/>
</dbReference>
<evidence type="ECO:0000313" key="2">
    <source>
        <dbReference type="Proteomes" id="UP000829069"/>
    </source>
</evidence>
<dbReference type="InterPro" id="IPR023198">
    <property type="entry name" value="PGP-like_dom2"/>
</dbReference>
<dbReference type="PANTHER" id="PTHR43434">
    <property type="entry name" value="PHOSPHOGLYCOLATE PHOSPHATASE"/>
    <property type="match status" value="1"/>
</dbReference>
<dbReference type="PANTHER" id="PTHR43434:SF20">
    <property type="entry name" value="5'-NUCLEOTIDASE"/>
    <property type="match status" value="1"/>
</dbReference>